<dbReference type="GO" id="GO:0008270">
    <property type="term" value="F:zinc ion binding"/>
    <property type="evidence" value="ECO:0007669"/>
    <property type="project" value="UniProtKB-KW"/>
</dbReference>
<proteinExistence type="predicted"/>
<dbReference type="Pfam" id="PF01753">
    <property type="entry name" value="zf-MYND"/>
    <property type="match status" value="1"/>
</dbReference>
<name>A0A0D2M7P5_HYPSF</name>
<dbReference type="Proteomes" id="UP000054270">
    <property type="component" value="Unassembled WGS sequence"/>
</dbReference>
<dbReference type="SUPFAM" id="SSF144232">
    <property type="entry name" value="HIT/MYND zinc finger-like"/>
    <property type="match status" value="1"/>
</dbReference>
<evidence type="ECO:0000256" key="1">
    <source>
        <dbReference type="ARBA" id="ARBA00022723"/>
    </source>
</evidence>
<keyword evidence="7" id="KW-1185">Reference proteome</keyword>
<keyword evidence="3" id="KW-0862">Zinc</keyword>
<evidence type="ECO:0000259" key="5">
    <source>
        <dbReference type="PROSITE" id="PS50865"/>
    </source>
</evidence>
<evidence type="ECO:0000313" key="6">
    <source>
        <dbReference type="EMBL" id="KJA19238.1"/>
    </source>
</evidence>
<dbReference type="OrthoDB" id="4851849at2759"/>
<dbReference type="Gene3D" id="6.10.140.2220">
    <property type="match status" value="1"/>
</dbReference>
<protein>
    <recommendedName>
        <fullName evidence="5">MYND-type domain-containing protein</fullName>
    </recommendedName>
</protein>
<dbReference type="InterPro" id="IPR002893">
    <property type="entry name" value="Znf_MYND"/>
</dbReference>
<reference evidence="7" key="1">
    <citation type="submission" date="2014-04" db="EMBL/GenBank/DDBJ databases">
        <title>Evolutionary Origins and Diversification of the Mycorrhizal Mutualists.</title>
        <authorList>
            <consortium name="DOE Joint Genome Institute"/>
            <consortium name="Mycorrhizal Genomics Consortium"/>
            <person name="Kohler A."/>
            <person name="Kuo A."/>
            <person name="Nagy L.G."/>
            <person name="Floudas D."/>
            <person name="Copeland A."/>
            <person name="Barry K.W."/>
            <person name="Cichocki N."/>
            <person name="Veneault-Fourrey C."/>
            <person name="LaButti K."/>
            <person name="Lindquist E.A."/>
            <person name="Lipzen A."/>
            <person name="Lundell T."/>
            <person name="Morin E."/>
            <person name="Murat C."/>
            <person name="Riley R."/>
            <person name="Ohm R."/>
            <person name="Sun H."/>
            <person name="Tunlid A."/>
            <person name="Henrissat B."/>
            <person name="Grigoriev I.V."/>
            <person name="Hibbett D.S."/>
            <person name="Martin F."/>
        </authorList>
    </citation>
    <scope>NUCLEOTIDE SEQUENCE [LARGE SCALE GENOMIC DNA]</scope>
    <source>
        <strain evidence="7">FD-334 SS-4</strain>
    </source>
</reference>
<sequence length="159" mass="18777">MHGICGYHFCEKLTRRRCAACESEWYCDRNCQRSSWGLHKFACVGRKNAFTTGDILYRACYVDLPPLEHAETMADFGFYRAGTREEQNKLLGVYEFCVILCGMQAKNLQYWRVKGILVQEIQKLYLVVPVDSRANLSYVWFRRNMWVFDGKTSEERVWE</sequence>
<dbReference type="AlphaFoldDB" id="A0A0D2M7P5"/>
<evidence type="ECO:0000256" key="4">
    <source>
        <dbReference type="PROSITE-ProRule" id="PRU00134"/>
    </source>
</evidence>
<accession>A0A0D2M7P5</accession>
<keyword evidence="1" id="KW-0479">Metal-binding</keyword>
<evidence type="ECO:0000256" key="2">
    <source>
        <dbReference type="ARBA" id="ARBA00022771"/>
    </source>
</evidence>
<keyword evidence="2 4" id="KW-0863">Zinc-finger</keyword>
<dbReference type="PROSITE" id="PS50865">
    <property type="entry name" value="ZF_MYND_2"/>
    <property type="match status" value="1"/>
</dbReference>
<dbReference type="STRING" id="945553.A0A0D2M7P5"/>
<evidence type="ECO:0000313" key="7">
    <source>
        <dbReference type="Proteomes" id="UP000054270"/>
    </source>
</evidence>
<organism evidence="6 7">
    <name type="scientific">Hypholoma sublateritium (strain FD-334 SS-4)</name>
    <dbReference type="NCBI Taxonomy" id="945553"/>
    <lineage>
        <taxon>Eukaryota</taxon>
        <taxon>Fungi</taxon>
        <taxon>Dikarya</taxon>
        <taxon>Basidiomycota</taxon>
        <taxon>Agaricomycotina</taxon>
        <taxon>Agaricomycetes</taxon>
        <taxon>Agaricomycetidae</taxon>
        <taxon>Agaricales</taxon>
        <taxon>Agaricineae</taxon>
        <taxon>Strophariaceae</taxon>
        <taxon>Hypholoma</taxon>
    </lineage>
</organism>
<gene>
    <name evidence="6" type="ORF">HYPSUDRAFT_44505</name>
</gene>
<evidence type="ECO:0000256" key="3">
    <source>
        <dbReference type="ARBA" id="ARBA00022833"/>
    </source>
</evidence>
<feature type="domain" description="MYND-type" evidence="5">
    <location>
        <begin position="5"/>
        <end position="43"/>
    </location>
</feature>
<dbReference type="EMBL" id="KN817580">
    <property type="protein sequence ID" value="KJA19238.1"/>
    <property type="molecule type" value="Genomic_DNA"/>
</dbReference>